<keyword evidence="4" id="KW-0547">Nucleotide-binding</keyword>
<evidence type="ECO:0000256" key="3">
    <source>
        <dbReference type="ARBA" id="ARBA00022692"/>
    </source>
</evidence>
<dbReference type="Gene3D" id="3.40.50.300">
    <property type="entry name" value="P-loop containing nucleotide triphosphate hydrolases"/>
    <property type="match status" value="1"/>
</dbReference>
<accession>A0A851M527</accession>
<feature type="non-terminal residue" evidence="8">
    <location>
        <position position="1"/>
    </location>
</feature>
<keyword evidence="7" id="KW-0472">Membrane</keyword>
<evidence type="ECO:0000256" key="7">
    <source>
        <dbReference type="ARBA" id="ARBA00023136"/>
    </source>
</evidence>
<sequence length="214" mass="24990">EEVPDTEIPAASKKISSISSSLRAVIRLRRRYWVRKKSRLHLELPREKPSELVHTRLLRRQLSLNRTDLYGSSMSFFDQTSFETSQYFTFDTSTEQYAVKKCRRKKNRRKSRVVLYPDKTKRYLPTEEKSKAKRCLLLLIVIIFFQILNAIENLDDNLQKYDLDGLEKTMHREVFGQKVAVESIMELLKDYLATHIHSKPLVISLNGPTGVGKS</sequence>
<evidence type="ECO:0000256" key="6">
    <source>
        <dbReference type="ARBA" id="ARBA00022989"/>
    </source>
</evidence>
<dbReference type="PANTHER" id="PTHR10760">
    <property type="entry name" value="TORSIN"/>
    <property type="match status" value="1"/>
</dbReference>
<dbReference type="GO" id="GO:0016887">
    <property type="term" value="F:ATP hydrolysis activity"/>
    <property type="evidence" value="ECO:0007669"/>
    <property type="project" value="InterPro"/>
</dbReference>
<keyword evidence="6" id="KW-1133">Transmembrane helix</keyword>
<dbReference type="GO" id="GO:0005635">
    <property type="term" value="C:nuclear envelope"/>
    <property type="evidence" value="ECO:0007669"/>
    <property type="project" value="TreeGrafter"/>
</dbReference>
<evidence type="ECO:0000313" key="8">
    <source>
        <dbReference type="EMBL" id="NXC22947.1"/>
    </source>
</evidence>
<evidence type="ECO:0000256" key="5">
    <source>
        <dbReference type="ARBA" id="ARBA00022840"/>
    </source>
</evidence>
<dbReference type="Proteomes" id="UP000621168">
    <property type="component" value="Unassembled WGS sequence"/>
</dbReference>
<keyword evidence="9" id="KW-1185">Reference proteome</keyword>
<keyword evidence="5" id="KW-0067">ATP-binding</keyword>
<dbReference type="EMBL" id="WBMX01023052">
    <property type="protein sequence ID" value="NXC22947.1"/>
    <property type="molecule type" value="Genomic_DNA"/>
</dbReference>
<evidence type="ECO:0000256" key="1">
    <source>
        <dbReference type="ARBA" id="ARBA00004167"/>
    </source>
</evidence>
<organism evidence="8 9">
    <name type="scientific">Corythaeola cristata</name>
    <name type="common">Great blue turaco</name>
    <dbReference type="NCBI Taxonomy" id="103954"/>
    <lineage>
        <taxon>Eukaryota</taxon>
        <taxon>Metazoa</taxon>
        <taxon>Chordata</taxon>
        <taxon>Craniata</taxon>
        <taxon>Vertebrata</taxon>
        <taxon>Euteleostomi</taxon>
        <taxon>Archelosauria</taxon>
        <taxon>Archosauria</taxon>
        <taxon>Dinosauria</taxon>
        <taxon>Saurischia</taxon>
        <taxon>Theropoda</taxon>
        <taxon>Coelurosauria</taxon>
        <taxon>Aves</taxon>
        <taxon>Neognathae</taxon>
        <taxon>Neoaves</taxon>
        <taxon>Otidimorphae</taxon>
        <taxon>Musophagiformes</taxon>
        <taxon>Musophagidae</taxon>
        <taxon>Corythaeola</taxon>
    </lineage>
</organism>
<feature type="non-terminal residue" evidence="8">
    <location>
        <position position="214"/>
    </location>
</feature>
<dbReference type="GO" id="GO:0005524">
    <property type="term" value="F:ATP binding"/>
    <property type="evidence" value="ECO:0007669"/>
    <property type="project" value="UniProtKB-KW"/>
</dbReference>
<dbReference type="GO" id="GO:0043066">
    <property type="term" value="P:negative regulation of apoptotic process"/>
    <property type="evidence" value="ECO:0007669"/>
    <property type="project" value="InterPro"/>
</dbReference>
<dbReference type="GO" id="GO:0016020">
    <property type="term" value="C:membrane"/>
    <property type="evidence" value="ECO:0007669"/>
    <property type="project" value="UniProtKB-SubCell"/>
</dbReference>
<gene>
    <name evidence="8" type="primary">Tor4a</name>
    <name evidence="8" type="ORF">CORCRI_R00928</name>
</gene>
<dbReference type="InterPro" id="IPR024829">
    <property type="entry name" value="IEX-1"/>
</dbReference>
<dbReference type="OrthoDB" id="9443236at2759"/>
<dbReference type="InterPro" id="IPR010448">
    <property type="entry name" value="Torsin"/>
</dbReference>
<protein>
    <submittedName>
        <fullName evidence="8">TOR4A protein</fullName>
    </submittedName>
</protein>
<comment type="subcellular location">
    <subcellularLocation>
        <location evidence="1">Membrane</location>
        <topology evidence="1">Single-pass membrane protein</topology>
    </subcellularLocation>
</comment>
<comment type="similarity">
    <text evidence="2">Belongs to the ClpA/ClpB family. Torsin subfamily.</text>
</comment>
<evidence type="ECO:0000256" key="2">
    <source>
        <dbReference type="ARBA" id="ARBA00006235"/>
    </source>
</evidence>
<proteinExistence type="inferred from homology"/>
<dbReference type="Pfam" id="PF06309">
    <property type="entry name" value="Torsin"/>
    <property type="match status" value="1"/>
</dbReference>
<dbReference type="PRINTS" id="PR02100">
    <property type="entry name" value="GENEIEX1"/>
</dbReference>
<reference evidence="8" key="1">
    <citation type="submission" date="2019-09" db="EMBL/GenBank/DDBJ databases">
        <title>Bird 10,000 Genomes (B10K) Project - Family phase.</title>
        <authorList>
            <person name="Zhang G."/>
        </authorList>
    </citation>
    <scope>NUCLEOTIDE SEQUENCE</scope>
    <source>
        <strain evidence="8">B10K-CU-031-40</strain>
    </source>
</reference>
<comment type="caution">
    <text evidence="8">The sequence shown here is derived from an EMBL/GenBank/DDBJ whole genome shotgun (WGS) entry which is preliminary data.</text>
</comment>
<dbReference type="InterPro" id="IPR027417">
    <property type="entry name" value="P-loop_NTPase"/>
</dbReference>
<evidence type="ECO:0000256" key="4">
    <source>
        <dbReference type="ARBA" id="ARBA00022741"/>
    </source>
</evidence>
<dbReference type="AlphaFoldDB" id="A0A851M527"/>
<keyword evidence="3" id="KW-0812">Transmembrane</keyword>
<evidence type="ECO:0000313" key="9">
    <source>
        <dbReference type="Proteomes" id="UP000621168"/>
    </source>
</evidence>
<dbReference type="GO" id="GO:0005788">
    <property type="term" value="C:endoplasmic reticulum lumen"/>
    <property type="evidence" value="ECO:0007669"/>
    <property type="project" value="TreeGrafter"/>
</dbReference>
<name>A0A851M527_CORCR</name>
<dbReference type="PANTHER" id="PTHR10760:SF1">
    <property type="entry name" value="TORSIN-4A"/>
    <property type="match status" value="1"/>
</dbReference>